<dbReference type="GO" id="GO:0019265">
    <property type="term" value="P:glycine biosynthetic process, by transamination of glyoxylate"/>
    <property type="evidence" value="ECO:0007669"/>
    <property type="project" value="TreeGrafter"/>
</dbReference>
<keyword evidence="9" id="KW-0032">Aminotransferase</keyword>
<reference evidence="9 10" key="1">
    <citation type="submission" date="2016-10" db="EMBL/GenBank/DDBJ databases">
        <authorList>
            <person name="de Groot N.N."/>
        </authorList>
    </citation>
    <scope>NUCLEOTIDE SEQUENCE [LARGE SCALE GENOMIC DNA]</scope>
    <source>
        <strain evidence="9 10">DSM 20475</strain>
    </source>
</reference>
<dbReference type="InterPro" id="IPR015421">
    <property type="entry name" value="PyrdxlP-dep_Trfase_major"/>
</dbReference>
<evidence type="ECO:0000256" key="2">
    <source>
        <dbReference type="ARBA" id="ARBA00009236"/>
    </source>
</evidence>
<feature type="modified residue" description="N6-(pyridoxal phosphate)lysine" evidence="5">
    <location>
        <position position="190"/>
    </location>
</feature>
<evidence type="ECO:0000256" key="1">
    <source>
        <dbReference type="ARBA" id="ARBA00001933"/>
    </source>
</evidence>
<comment type="similarity">
    <text evidence="2 6">Belongs to the class-V pyridoxal-phosphate-dependent aminotransferase family.</text>
</comment>
<dbReference type="OrthoDB" id="389074at2"/>
<dbReference type="STRING" id="2741.SAMN04489866_1029"/>
<dbReference type="Gene3D" id="3.90.1150.10">
    <property type="entry name" value="Aspartate Aminotransferase, domain 1"/>
    <property type="match status" value="1"/>
</dbReference>
<feature type="binding site" evidence="4">
    <location>
        <position position="334"/>
    </location>
    <ligand>
        <name>substrate</name>
    </ligand>
</feature>
<accession>A0A1G6T1C7</accession>
<keyword evidence="3 5" id="KW-0663">Pyridoxal phosphate</keyword>
<keyword evidence="9" id="KW-0808">Transferase</keyword>
<evidence type="ECO:0000313" key="9">
    <source>
        <dbReference type="EMBL" id="SDD22287.1"/>
    </source>
</evidence>
<feature type="domain" description="Aminotransferase class V" evidence="8">
    <location>
        <begin position="91"/>
        <end position="324"/>
    </location>
</feature>
<dbReference type="PIRSF" id="PIRSF000524">
    <property type="entry name" value="SPT"/>
    <property type="match status" value="1"/>
</dbReference>
<dbReference type="SUPFAM" id="SSF53383">
    <property type="entry name" value="PLP-dependent transferases"/>
    <property type="match status" value="1"/>
</dbReference>
<gene>
    <name evidence="9" type="ORF">SAMN04489866_1029</name>
</gene>
<dbReference type="PANTHER" id="PTHR21152:SF40">
    <property type="entry name" value="ALANINE--GLYOXYLATE AMINOTRANSFERASE"/>
    <property type="match status" value="1"/>
</dbReference>
<dbReference type="Gene3D" id="3.40.640.10">
    <property type="entry name" value="Type I PLP-dependent aspartate aminotransferase-like (Major domain)"/>
    <property type="match status" value="1"/>
</dbReference>
<name>A0A1G6T1C7_PEPNI</name>
<protein>
    <submittedName>
        <fullName evidence="9">Aspartate aminotransferase</fullName>
    </submittedName>
</protein>
<dbReference type="PANTHER" id="PTHR21152">
    <property type="entry name" value="AMINOTRANSFERASE CLASS V"/>
    <property type="match status" value="1"/>
</dbReference>
<evidence type="ECO:0000259" key="8">
    <source>
        <dbReference type="Pfam" id="PF00266"/>
    </source>
</evidence>
<evidence type="ECO:0000256" key="7">
    <source>
        <dbReference type="RuleBase" id="RU004504"/>
    </source>
</evidence>
<dbReference type="InterPro" id="IPR015424">
    <property type="entry name" value="PyrdxlP-dep_Trfase"/>
</dbReference>
<evidence type="ECO:0000256" key="6">
    <source>
        <dbReference type="RuleBase" id="RU004075"/>
    </source>
</evidence>
<dbReference type="Proteomes" id="UP000198995">
    <property type="component" value="Unassembled WGS sequence"/>
</dbReference>
<dbReference type="GO" id="GO:0008453">
    <property type="term" value="F:alanine-glyoxylate transaminase activity"/>
    <property type="evidence" value="ECO:0007669"/>
    <property type="project" value="TreeGrafter"/>
</dbReference>
<dbReference type="InterPro" id="IPR015422">
    <property type="entry name" value="PyrdxlP-dep_Trfase_small"/>
</dbReference>
<evidence type="ECO:0000313" key="10">
    <source>
        <dbReference type="Proteomes" id="UP000198995"/>
    </source>
</evidence>
<comment type="cofactor">
    <cofactor evidence="1 5 7">
        <name>pyridoxal 5'-phosphate</name>
        <dbReference type="ChEBI" id="CHEBI:597326"/>
    </cofactor>
</comment>
<keyword evidence="10" id="KW-1185">Reference proteome</keyword>
<dbReference type="InterPro" id="IPR000192">
    <property type="entry name" value="Aminotrans_V_dom"/>
</dbReference>
<dbReference type="EMBL" id="FNAF01000002">
    <property type="protein sequence ID" value="SDD22287.1"/>
    <property type="molecule type" value="Genomic_DNA"/>
</dbReference>
<proteinExistence type="inferred from homology"/>
<organism evidence="9 10">
    <name type="scientific">Peptococcus niger</name>
    <dbReference type="NCBI Taxonomy" id="2741"/>
    <lineage>
        <taxon>Bacteria</taxon>
        <taxon>Bacillati</taxon>
        <taxon>Bacillota</taxon>
        <taxon>Clostridia</taxon>
        <taxon>Eubacteriales</taxon>
        <taxon>Peptococcaceae</taxon>
        <taxon>Peptococcus</taxon>
    </lineage>
</organism>
<evidence type="ECO:0000256" key="3">
    <source>
        <dbReference type="ARBA" id="ARBA00022898"/>
    </source>
</evidence>
<dbReference type="InterPro" id="IPR020578">
    <property type="entry name" value="Aminotrans_V_PyrdxlP_BS"/>
</dbReference>
<dbReference type="PROSITE" id="PS00595">
    <property type="entry name" value="AA_TRANSFER_CLASS_5"/>
    <property type="match status" value="1"/>
</dbReference>
<dbReference type="InterPro" id="IPR024169">
    <property type="entry name" value="SP_NH2Trfase/AEP_transaminase"/>
</dbReference>
<sequence length="359" mass="39683">MQIDHKQLFIPGPTEVLPDVLDEMARPLIGHRTKEISALQKAITEKLQKVFYTENLVLLSTSSGSGLMEASVRSCTAKRSLCCAMGDFGKRWYKMAVANNVPADLLEVDLGKHVPAEAIREALATGQYDLLTTTHSETATGVANNLEEIAEVVRDFPEIVWCVDGVSSAGGMKIEVDRLGIDILLTSTHKALALPPGMAVCTMSQKAYDRTAEVDHRGVYFDLRAIYDRITKKNYQYPSTPNVSLMYAMDKQLDHILAEGLDARFARHQAMADRCRAWAKEHFDLFPEEGYMATTLTVILNTRGISVADLNKALGERGKTMSNGYGDLKEKTFRIAHLGEVTMDDLNALLADIEDILGL</sequence>
<dbReference type="Pfam" id="PF00266">
    <property type="entry name" value="Aminotran_5"/>
    <property type="match status" value="1"/>
</dbReference>
<dbReference type="GO" id="GO:0004760">
    <property type="term" value="F:L-serine-pyruvate transaminase activity"/>
    <property type="evidence" value="ECO:0007669"/>
    <property type="project" value="TreeGrafter"/>
</dbReference>
<dbReference type="RefSeq" id="WP_091791042.1">
    <property type="nucleotide sequence ID" value="NZ_FNAF01000002.1"/>
</dbReference>
<evidence type="ECO:0000256" key="5">
    <source>
        <dbReference type="PIRSR" id="PIRSR000524-50"/>
    </source>
</evidence>
<evidence type="ECO:0000256" key="4">
    <source>
        <dbReference type="PIRSR" id="PIRSR000524-1"/>
    </source>
</evidence>
<dbReference type="AlphaFoldDB" id="A0A1G6T1C7"/>